<accession>A0ACC3BTC0</accession>
<name>A0ACC3BTC0_PYRYE</name>
<evidence type="ECO:0000313" key="1">
    <source>
        <dbReference type="EMBL" id="KAK1861112.1"/>
    </source>
</evidence>
<dbReference type="EMBL" id="CM020618">
    <property type="protein sequence ID" value="KAK1861112.1"/>
    <property type="molecule type" value="Genomic_DNA"/>
</dbReference>
<evidence type="ECO:0000313" key="2">
    <source>
        <dbReference type="Proteomes" id="UP000798662"/>
    </source>
</evidence>
<sequence length="356" mass="37898">MSAEEVLDVAVAVSERMSANRDQDNAAIHAAVKEQVAEDVIRRADALAVASTIKRLAADPAANGDCVTFCFPPASKPQGAHNHAIKNSHRTNLAALNKMVADMAAAGDQAPGFKNKTVVNSARMDRVDHAALAQMCNSFNDGRSLARERVYGTGEHGGVGYGLSSLDPRVNVAMVFPDVVKPSLENASVSSYFVARLTLVASMTGRVNPRVLSGGPNGEMLSVAAGERLVGRDFCLFKMAADVFTAVVRHSHEWEDSTVFPLAECLRDSVVESPKAWRTALARTSVSEEFKLPGSWGLLIPRLSKRDQLDKAIRTLGVDELAPMADGYARSGSGAAPSNDNVLQDDGGDACVIDHL</sequence>
<dbReference type="Proteomes" id="UP000798662">
    <property type="component" value="Chromosome 1"/>
</dbReference>
<organism evidence="1 2">
    <name type="scientific">Pyropia yezoensis</name>
    <name type="common">Susabi-nori</name>
    <name type="synonym">Porphyra yezoensis</name>
    <dbReference type="NCBI Taxonomy" id="2788"/>
    <lineage>
        <taxon>Eukaryota</taxon>
        <taxon>Rhodophyta</taxon>
        <taxon>Bangiophyceae</taxon>
        <taxon>Bangiales</taxon>
        <taxon>Bangiaceae</taxon>
        <taxon>Pyropia</taxon>
    </lineage>
</organism>
<proteinExistence type="predicted"/>
<reference evidence="1" key="1">
    <citation type="submission" date="2019-11" db="EMBL/GenBank/DDBJ databases">
        <title>Nori genome reveals adaptations in red seaweeds to the harsh intertidal environment.</title>
        <authorList>
            <person name="Wang D."/>
            <person name="Mao Y."/>
        </authorList>
    </citation>
    <scope>NUCLEOTIDE SEQUENCE</scope>
    <source>
        <tissue evidence="1">Gametophyte</tissue>
    </source>
</reference>
<gene>
    <name evidence="1" type="ORF">I4F81_003696</name>
</gene>
<keyword evidence="2" id="KW-1185">Reference proteome</keyword>
<comment type="caution">
    <text evidence="1">The sequence shown here is derived from an EMBL/GenBank/DDBJ whole genome shotgun (WGS) entry which is preliminary data.</text>
</comment>
<protein>
    <submittedName>
        <fullName evidence="1">Uncharacterized protein</fullName>
    </submittedName>
</protein>